<organism evidence="3 4">
    <name type="scientific">Aquibaculum arenosum</name>
    <dbReference type="NCBI Taxonomy" id="3032591"/>
    <lineage>
        <taxon>Bacteria</taxon>
        <taxon>Pseudomonadati</taxon>
        <taxon>Pseudomonadota</taxon>
        <taxon>Alphaproteobacteria</taxon>
        <taxon>Rhodospirillales</taxon>
        <taxon>Rhodovibrionaceae</taxon>
        <taxon>Aquibaculum</taxon>
    </lineage>
</organism>
<dbReference type="RefSeq" id="WP_275819766.1">
    <property type="nucleotide sequence ID" value="NZ_JARHUD010000001.1"/>
</dbReference>
<name>A0ABT5YKU9_9PROT</name>
<dbReference type="SUPFAM" id="SSF52980">
    <property type="entry name" value="Restriction endonuclease-like"/>
    <property type="match status" value="1"/>
</dbReference>
<sequence>MSDDASLRREAYSRGRRAERLAAWWLRLKGYRILARGWRSRLGEIDLIAKRGSVLVFVEVKRRNEEAAAMRAISLRQRQRIARAARLFLQQNPQFSLCACRFDALLLYPGRLPLHLPDVWREGG</sequence>
<dbReference type="PANTHER" id="PTHR34039">
    <property type="entry name" value="UPF0102 PROTEIN YRAN"/>
    <property type="match status" value="1"/>
</dbReference>
<dbReference type="PANTHER" id="PTHR34039:SF1">
    <property type="entry name" value="UPF0102 PROTEIN YRAN"/>
    <property type="match status" value="1"/>
</dbReference>
<dbReference type="Proteomes" id="UP001215503">
    <property type="component" value="Unassembled WGS sequence"/>
</dbReference>
<dbReference type="InterPro" id="IPR003509">
    <property type="entry name" value="UPF0102_YraN-like"/>
</dbReference>
<dbReference type="HAMAP" id="MF_00048">
    <property type="entry name" value="UPF0102"/>
    <property type="match status" value="1"/>
</dbReference>
<protein>
    <recommendedName>
        <fullName evidence="2">UPF0102 protein P2G67_02705</fullName>
    </recommendedName>
</protein>
<dbReference type="Pfam" id="PF02021">
    <property type="entry name" value="UPF0102"/>
    <property type="match status" value="1"/>
</dbReference>
<dbReference type="NCBIfam" id="NF009150">
    <property type="entry name" value="PRK12497.1-3"/>
    <property type="match status" value="1"/>
</dbReference>
<proteinExistence type="inferred from homology"/>
<dbReference type="NCBIfam" id="NF009151">
    <property type="entry name" value="PRK12497.1-5"/>
    <property type="match status" value="1"/>
</dbReference>
<evidence type="ECO:0000313" key="4">
    <source>
        <dbReference type="Proteomes" id="UP001215503"/>
    </source>
</evidence>
<dbReference type="NCBIfam" id="TIGR00252">
    <property type="entry name" value="YraN family protein"/>
    <property type="match status" value="1"/>
</dbReference>
<dbReference type="InterPro" id="IPR011856">
    <property type="entry name" value="tRNA_endonuc-like_dom_sf"/>
</dbReference>
<reference evidence="3 4" key="1">
    <citation type="submission" date="2023-03" db="EMBL/GenBank/DDBJ databases">
        <title>Fodinicurvata sp. CAU 1616 isolated from sea sendiment.</title>
        <authorList>
            <person name="Kim W."/>
        </authorList>
    </citation>
    <scope>NUCLEOTIDE SEQUENCE [LARGE SCALE GENOMIC DNA]</scope>
    <source>
        <strain evidence="3 4">CAU 1616</strain>
    </source>
</reference>
<accession>A0ABT5YKU9</accession>
<evidence type="ECO:0000313" key="3">
    <source>
        <dbReference type="EMBL" id="MDF2094884.1"/>
    </source>
</evidence>
<evidence type="ECO:0000256" key="1">
    <source>
        <dbReference type="ARBA" id="ARBA00006738"/>
    </source>
</evidence>
<dbReference type="EMBL" id="JARHUD010000001">
    <property type="protein sequence ID" value="MDF2094884.1"/>
    <property type="molecule type" value="Genomic_DNA"/>
</dbReference>
<evidence type="ECO:0000256" key="2">
    <source>
        <dbReference type="HAMAP-Rule" id="MF_00048"/>
    </source>
</evidence>
<comment type="similarity">
    <text evidence="1 2">Belongs to the UPF0102 family.</text>
</comment>
<comment type="caution">
    <text evidence="3">The sequence shown here is derived from an EMBL/GenBank/DDBJ whole genome shotgun (WGS) entry which is preliminary data.</text>
</comment>
<dbReference type="InterPro" id="IPR011335">
    <property type="entry name" value="Restrct_endonuc-II-like"/>
</dbReference>
<dbReference type="Gene3D" id="3.40.1350.10">
    <property type="match status" value="1"/>
</dbReference>
<gene>
    <name evidence="3" type="ORF">P2G67_02705</name>
</gene>
<keyword evidence="4" id="KW-1185">Reference proteome</keyword>